<name>A0A8J6QSK3_9GAMM</name>
<proteinExistence type="predicted"/>
<dbReference type="Proteomes" id="UP000638014">
    <property type="component" value="Unassembled WGS sequence"/>
</dbReference>
<dbReference type="InterPro" id="IPR043128">
    <property type="entry name" value="Rev_trsase/Diguanyl_cyclase"/>
</dbReference>
<reference evidence="4" key="1">
    <citation type="submission" date="2020-09" db="EMBL/GenBank/DDBJ databases">
        <title>A novel bacterium of genus Neiella, isolated from South China Sea.</title>
        <authorList>
            <person name="Huang H."/>
            <person name="Mo K."/>
            <person name="Hu Y."/>
        </authorList>
    </citation>
    <scope>NUCLEOTIDE SEQUENCE</scope>
    <source>
        <strain evidence="4">HB171785</strain>
    </source>
</reference>
<accession>A0A8J6QSK3</accession>
<dbReference type="SMART" id="SM00267">
    <property type="entry name" value="GGDEF"/>
    <property type="match status" value="1"/>
</dbReference>
<dbReference type="InterPro" id="IPR000160">
    <property type="entry name" value="GGDEF_dom"/>
</dbReference>
<dbReference type="PROSITE" id="PS50887">
    <property type="entry name" value="GGDEF"/>
    <property type="match status" value="1"/>
</dbReference>
<dbReference type="PANTHER" id="PTHR45138:SF24">
    <property type="entry name" value="DIGUANYLATE CYCLASE DGCC-RELATED"/>
    <property type="match status" value="1"/>
</dbReference>
<evidence type="ECO:0000313" key="5">
    <source>
        <dbReference type="Proteomes" id="UP000638014"/>
    </source>
</evidence>
<organism evidence="4 5">
    <name type="scientific">Neiella litorisoli</name>
    <dbReference type="NCBI Taxonomy" id="2771431"/>
    <lineage>
        <taxon>Bacteria</taxon>
        <taxon>Pseudomonadati</taxon>
        <taxon>Pseudomonadota</taxon>
        <taxon>Gammaproteobacteria</taxon>
        <taxon>Alteromonadales</taxon>
        <taxon>Echinimonadaceae</taxon>
        <taxon>Neiella</taxon>
    </lineage>
</organism>
<dbReference type="NCBIfam" id="TIGR00254">
    <property type="entry name" value="GGDEF"/>
    <property type="match status" value="1"/>
</dbReference>
<evidence type="ECO:0000313" key="4">
    <source>
        <dbReference type="EMBL" id="MBD1387847.1"/>
    </source>
</evidence>
<dbReference type="CDD" id="cd01949">
    <property type="entry name" value="GGDEF"/>
    <property type="match status" value="1"/>
</dbReference>
<dbReference type="Pfam" id="PF00990">
    <property type="entry name" value="GGDEF"/>
    <property type="match status" value="1"/>
</dbReference>
<dbReference type="GO" id="GO:0052621">
    <property type="term" value="F:diguanylate cyclase activity"/>
    <property type="evidence" value="ECO:0007669"/>
    <property type="project" value="UniProtKB-EC"/>
</dbReference>
<dbReference type="RefSeq" id="WP_191142983.1">
    <property type="nucleotide sequence ID" value="NZ_JACXAF010000001.1"/>
</dbReference>
<keyword evidence="5" id="KW-1185">Reference proteome</keyword>
<dbReference type="EC" id="2.7.7.65" evidence="2"/>
<dbReference type="GO" id="GO:0043709">
    <property type="term" value="P:cell adhesion involved in single-species biofilm formation"/>
    <property type="evidence" value="ECO:0007669"/>
    <property type="project" value="TreeGrafter"/>
</dbReference>
<feature type="domain" description="GGDEF" evidence="3">
    <location>
        <begin position="209"/>
        <end position="336"/>
    </location>
</feature>
<dbReference type="PANTHER" id="PTHR45138">
    <property type="entry name" value="REGULATORY COMPONENTS OF SENSORY TRANSDUCTION SYSTEM"/>
    <property type="match status" value="1"/>
</dbReference>
<dbReference type="InterPro" id="IPR029787">
    <property type="entry name" value="Nucleotide_cyclase"/>
</dbReference>
<dbReference type="FunFam" id="3.30.70.270:FF:000001">
    <property type="entry name" value="Diguanylate cyclase domain protein"/>
    <property type="match status" value="1"/>
</dbReference>
<sequence>MPISYEFFPQQRLFVTKYSGSLSDQELLATYQTIYNHPDMRPGYKELALMDQGWQCDVTEQGLIGLAQASNDFHQPCPQGTKAAVVFSTLSQELLSDFYSLIARLQEAATEAVEAFPTVAQALEYLGIDQQALAPDVYQHSAGKTGPASSISTLKCLHELVDDKTAALQHKVDQLTIVASTDPLTRLANRHKIDETINQELERLARHQRPCCLALIDVDDFKTINDSFGHNVGDEALIAIAGVLKESLRSLDVAGRWGGDEFLLVLPETKLAGAALLMERVRHRMTQLQLSIGQPLSISIGLCEASPEVTKQQLFQRMDRALYRAKQSGKDRLEAC</sequence>
<dbReference type="SUPFAM" id="SSF55073">
    <property type="entry name" value="Nucleotide cyclase"/>
    <property type="match status" value="1"/>
</dbReference>
<dbReference type="Gene3D" id="3.30.70.270">
    <property type="match status" value="1"/>
</dbReference>
<dbReference type="InterPro" id="IPR050469">
    <property type="entry name" value="Diguanylate_Cyclase"/>
</dbReference>
<protein>
    <recommendedName>
        <fullName evidence="2">diguanylate cyclase</fullName>
        <ecNumber evidence="2">2.7.7.65</ecNumber>
    </recommendedName>
</protein>
<evidence type="ECO:0000259" key="3">
    <source>
        <dbReference type="PROSITE" id="PS50887"/>
    </source>
</evidence>
<evidence type="ECO:0000256" key="1">
    <source>
        <dbReference type="ARBA" id="ARBA00001946"/>
    </source>
</evidence>
<comment type="cofactor">
    <cofactor evidence="1">
        <name>Mg(2+)</name>
        <dbReference type="ChEBI" id="CHEBI:18420"/>
    </cofactor>
</comment>
<dbReference type="EMBL" id="JACXAF010000001">
    <property type="protein sequence ID" value="MBD1387847.1"/>
    <property type="molecule type" value="Genomic_DNA"/>
</dbReference>
<comment type="caution">
    <text evidence="4">The sequence shown here is derived from an EMBL/GenBank/DDBJ whole genome shotgun (WGS) entry which is preliminary data.</text>
</comment>
<dbReference type="GO" id="GO:1902201">
    <property type="term" value="P:negative regulation of bacterial-type flagellum-dependent cell motility"/>
    <property type="evidence" value="ECO:0007669"/>
    <property type="project" value="TreeGrafter"/>
</dbReference>
<dbReference type="GO" id="GO:0005886">
    <property type="term" value="C:plasma membrane"/>
    <property type="evidence" value="ECO:0007669"/>
    <property type="project" value="TreeGrafter"/>
</dbReference>
<dbReference type="AlphaFoldDB" id="A0A8J6QSK3"/>
<gene>
    <name evidence="4" type="ORF">IC617_00255</name>
</gene>
<evidence type="ECO:0000256" key="2">
    <source>
        <dbReference type="ARBA" id="ARBA00012528"/>
    </source>
</evidence>